<dbReference type="GO" id="GO:0005634">
    <property type="term" value="C:nucleus"/>
    <property type="evidence" value="ECO:0007669"/>
    <property type="project" value="UniProtKB-SubCell"/>
</dbReference>
<proteinExistence type="predicted"/>
<evidence type="ECO:0000256" key="1">
    <source>
        <dbReference type="ARBA" id="ARBA00004123"/>
    </source>
</evidence>
<dbReference type="Proteomes" id="UP000290560">
    <property type="component" value="Unassembled WGS sequence"/>
</dbReference>
<gene>
    <name evidence="8" type="ORF">BHM03_00013076</name>
</gene>
<evidence type="ECO:0000313" key="8">
    <source>
        <dbReference type="EMBL" id="RZR72387.1"/>
    </source>
</evidence>
<dbReference type="Pfam" id="PF05920">
    <property type="entry name" value="Homeobox_KN"/>
    <property type="match status" value="1"/>
</dbReference>
<dbReference type="PANTHER" id="PTHR11850">
    <property type="entry name" value="HOMEOBOX PROTEIN TRANSCRIPTION FACTORS"/>
    <property type="match status" value="1"/>
</dbReference>
<keyword evidence="4 5" id="KW-0539">Nucleus</keyword>
<dbReference type="InterPro" id="IPR001356">
    <property type="entry name" value="HD"/>
</dbReference>
<dbReference type="GO" id="GO:0003677">
    <property type="term" value="F:DNA binding"/>
    <property type="evidence" value="ECO:0007669"/>
    <property type="project" value="UniProtKB-UniRule"/>
</dbReference>
<comment type="subcellular location">
    <subcellularLocation>
        <location evidence="1 5">Nucleus</location>
    </subcellularLocation>
</comment>
<feature type="region of interest" description="Disordered" evidence="6">
    <location>
        <begin position="1"/>
        <end position="46"/>
    </location>
</feature>
<protein>
    <recommendedName>
        <fullName evidence="7">Homeobox domain-containing protein</fullName>
    </recommendedName>
</protein>
<dbReference type="PROSITE" id="PS50071">
    <property type="entry name" value="HOMEOBOX_2"/>
    <property type="match status" value="1"/>
</dbReference>
<dbReference type="AlphaFoldDB" id="A0A445MDQ9"/>
<dbReference type="InterPro" id="IPR050224">
    <property type="entry name" value="TALE_homeobox"/>
</dbReference>
<name>A0A445MDQ9_ENSVE</name>
<dbReference type="GO" id="GO:0006355">
    <property type="term" value="P:regulation of DNA-templated transcription"/>
    <property type="evidence" value="ECO:0007669"/>
    <property type="project" value="InterPro"/>
</dbReference>
<feature type="DNA-binding region" description="Homeobox" evidence="5">
    <location>
        <begin position="199"/>
        <end position="229"/>
    </location>
</feature>
<organism evidence="8">
    <name type="scientific">Ensete ventricosum</name>
    <name type="common">Abyssinian banana</name>
    <name type="synonym">Musa ensete</name>
    <dbReference type="NCBI Taxonomy" id="4639"/>
    <lineage>
        <taxon>Eukaryota</taxon>
        <taxon>Viridiplantae</taxon>
        <taxon>Streptophyta</taxon>
        <taxon>Embryophyta</taxon>
        <taxon>Tracheophyta</taxon>
        <taxon>Spermatophyta</taxon>
        <taxon>Magnoliopsida</taxon>
        <taxon>Liliopsida</taxon>
        <taxon>Zingiberales</taxon>
        <taxon>Musaceae</taxon>
        <taxon>Ensete</taxon>
    </lineage>
</organism>
<evidence type="ECO:0000256" key="3">
    <source>
        <dbReference type="ARBA" id="ARBA00023155"/>
    </source>
</evidence>
<evidence type="ECO:0000259" key="7">
    <source>
        <dbReference type="PROSITE" id="PS50071"/>
    </source>
</evidence>
<accession>A0A445MDQ9</accession>
<feature type="domain" description="Homeobox" evidence="7">
    <location>
        <begin position="197"/>
        <end position="228"/>
    </location>
</feature>
<dbReference type="Gene3D" id="1.10.10.60">
    <property type="entry name" value="Homeodomain-like"/>
    <property type="match status" value="1"/>
</dbReference>
<evidence type="ECO:0000256" key="5">
    <source>
        <dbReference type="PROSITE-ProRule" id="PRU00108"/>
    </source>
</evidence>
<reference evidence="8" key="1">
    <citation type="journal article" date="2018" name="Data Brief">
        <title>Genome sequence data from 17 accessions of Ensete ventricosum, a staple food crop for millions in Ethiopia.</title>
        <authorList>
            <person name="Yemataw Z."/>
            <person name="Muzemil S."/>
            <person name="Ambachew D."/>
            <person name="Tripathi L."/>
            <person name="Tesfaye K."/>
            <person name="Chala A."/>
            <person name="Farbos A."/>
            <person name="O'Neill P."/>
            <person name="Moore K."/>
            <person name="Grant M."/>
            <person name="Studholme D.J."/>
        </authorList>
    </citation>
    <scope>NUCLEOTIDE SEQUENCE [LARGE SCALE GENOMIC DNA]</scope>
    <source>
        <tissue evidence="8">Leaf</tissue>
    </source>
</reference>
<evidence type="ECO:0000256" key="4">
    <source>
        <dbReference type="ARBA" id="ARBA00023242"/>
    </source>
</evidence>
<dbReference type="EMBL" id="KV875676">
    <property type="protein sequence ID" value="RZR72387.1"/>
    <property type="molecule type" value="Genomic_DNA"/>
</dbReference>
<dbReference type="SUPFAM" id="SSF46689">
    <property type="entry name" value="Homeodomain-like"/>
    <property type="match status" value="1"/>
</dbReference>
<keyword evidence="2 5" id="KW-0238">DNA-binding</keyword>
<sequence>MTNEIGVSPGEGTGATMSDDDDDDDDDSETNLFDGSFDGPDSMGFGSLIPTETERSLIERVRQELKNELKQKVADTHVADENNNFPTAAMKVLTEEGYKTKIVDIREEILRKRRAGKLPGNSTSTLKTWWQSHSKWPYPTVLMLTHHSFSCILWPLCRVALSICLADLCVVWLGLRHHKQVKLNPQSITLFCWAMQEDDKARLVQETGLQLKQINNWFINQRKRNWHSNPSSSSSSSLKTKRKRFANARLTMNRVLFPANTTYLKSKNQQCR</sequence>
<evidence type="ECO:0000256" key="2">
    <source>
        <dbReference type="ARBA" id="ARBA00023125"/>
    </source>
</evidence>
<dbReference type="InterPro" id="IPR008422">
    <property type="entry name" value="KN_HD"/>
</dbReference>
<dbReference type="CDD" id="cd00086">
    <property type="entry name" value="homeodomain"/>
    <property type="match status" value="1"/>
</dbReference>
<dbReference type="InterPro" id="IPR009057">
    <property type="entry name" value="Homeodomain-like_sf"/>
</dbReference>
<keyword evidence="3 5" id="KW-0371">Homeobox</keyword>
<evidence type="ECO:0000256" key="6">
    <source>
        <dbReference type="SAM" id="MobiDB-lite"/>
    </source>
</evidence>
<feature type="compositionally biased region" description="Acidic residues" evidence="6">
    <location>
        <begin position="18"/>
        <end position="29"/>
    </location>
</feature>